<reference evidence="8" key="1">
    <citation type="journal article" date="2016" name="Nat. Genet.">
        <title>A high-quality carrot genome assembly provides new insights into carotenoid accumulation and asterid genome evolution.</title>
        <authorList>
            <person name="Iorizzo M."/>
            <person name="Ellison S."/>
            <person name="Senalik D."/>
            <person name="Zeng P."/>
            <person name="Satapoomin P."/>
            <person name="Huang J."/>
            <person name="Bowman M."/>
            <person name="Iovene M."/>
            <person name="Sanseverino W."/>
            <person name="Cavagnaro P."/>
            <person name="Yildiz M."/>
            <person name="Macko-Podgorni A."/>
            <person name="Moranska E."/>
            <person name="Grzebelus E."/>
            <person name="Grzebelus D."/>
            <person name="Ashrafi H."/>
            <person name="Zheng Z."/>
            <person name="Cheng S."/>
            <person name="Spooner D."/>
            <person name="Van Deynze A."/>
            <person name="Simon P."/>
        </authorList>
    </citation>
    <scope>NUCLEOTIDE SEQUENCE [LARGE SCALE GENOMIC DNA]</scope>
    <source>
        <tissue evidence="8">Leaf</tissue>
    </source>
</reference>
<dbReference type="EMBL" id="LNRQ01000003">
    <property type="protein sequence ID" value="KZN02303.1"/>
    <property type="molecule type" value="Genomic_DNA"/>
</dbReference>
<name>A0A162AK96_DAUCS</name>
<dbReference type="Gene3D" id="2.40.50.140">
    <property type="entry name" value="Nucleic acid-binding proteins"/>
    <property type="match status" value="1"/>
</dbReference>
<keyword evidence="2" id="KW-0479">Metal-binding</keyword>
<proteinExistence type="inferred from homology"/>
<sequence>MFIQNCISAPEMIWFSEGAAPLQAVSGDGTSKRGRPKLIVTEDVVEWRKLSKRKQNARRTGRQARKIKMFKVFILSSFKWLGYNGQLNQFYKVDDLNLASCQNLINSAALVLDYYFRGRADNVIAKVVDLNLLLCLTCILKFCDLVHELGPTSSDVFSVTPSPRLPTARCSSQVHAADGAEPSRTDKPSLSSTDATRTYFDIDYKPLKDLKNTLHEASAKAGVALVPPTNVQFVTSDEKSVQQLHIRDVLDMEIPPGKDQVRGLCTATITEIMEGNGWLYNCCSKCARAVHPTQGKYFCAACNADNITVSQRYRVVARIKDDTGTTTVTLFNKEAEQLIGAPIQKLINEVTEGTDMEEIPPAIKNIVGKLCAFQIKINNYNITHGCEEYTVTRVSECSNDEAGSSDGVNVVHKDKRVRLD</sequence>
<keyword evidence="10" id="KW-1185">Reference proteome</keyword>
<dbReference type="PANTHER" id="PTHR47165">
    <property type="entry name" value="OS03G0429900 PROTEIN"/>
    <property type="match status" value="1"/>
</dbReference>
<dbReference type="InterPro" id="IPR012340">
    <property type="entry name" value="NA-bd_OB-fold"/>
</dbReference>
<dbReference type="Proteomes" id="UP000077755">
    <property type="component" value="Chromosome 3"/>
</dbReference>
<dbReference type="Gramene" id="KZN02303">
    <property type="protein sequence ID" value="KZN02303"/>
    <property type="gene ID" value="DCAR_011057"/>
</dbReference>
<dbReference type="STRING" id="79200.A0A162AK96"/>
<dbReference type="SUPFAM" id="SSF50249">
    <property type="entry name" value="Nucleic acid-binding proteins"/>
    <property type="match status" value="1"/>
</dbReference>
<dbReference type="InterPro" id="IPR047192">
    <property type="entry name" value="Euk_RPA1_DBD_C"/>
</dbReference>
<feature type="domain" description="Replication factor A C-terminal" evidence="7">
    <location>
        <begin position="265"/>
        <end position="397"/>
    </location>
</feature>
<dbReference type="Pfam" id="PF08646">
    <property type="entry name" value="Rep_fac-A_C"/>
    <property type="match status" value="1"/>
</dbReference>
<gene>
    <name evidence="8" type="ORF">DCAR_011057</name>
    <name evidence="9" type="ORF">DCAR_0312546</name>
</gene>
<organism evidence="8">
    <name type="scientific">Daucus carota subsp. sativus</name>
    <name type="common">Carrot</name>
    <dbReference type="NCBI Taxonomy" id="79200"/>
    <lineage>
        <taxon>Eukaryota</taxon>
        <taxon>Viridiplantae</taxon>
        <taxon>Streptophyta</taxon>
        <taxon>Embryophyta</taxon>
        <taxon>Tracheophyta</taxon>
        <taxon>Spermatophyta</taxon>
        <taxon>Magnoliopsida</taxon>
        <taxon>eudicotyledons</taxon>
        <taxon>Gunneridae</taxon>
        <taxon>Pentapetalae</taxon>
        <taxon>asterids</taxon>
        <taxon>campanulids</taxon>
        <taxon>Apiales</taxon>
        <taxon>Apiaceae</taxon>
        <taxon>Apioideae</taxon>
        <taxon>Scandiceae</taxon>
        <taxon>Daucinae</taxon>
        <taxon>Daucus</taxon>
        <taxon>Daucus sect. Daucus</taxon>
    </lineage>
</organism>
<evidence type="ECO:0000313" key="9">
    <source>
        <dbReference type="EMBL" id="WOG93265.1"/>
    </source>
</evidence>
<dbReference type="GO" id="GO:0003677">
    <property type="term" value="F:DNA binding"/>
    <property type="evidence" value="ECO:0007669"/>
    <property type="project" value="UniProtKB-KW"/>
</dbReference>
<reference evidence="9" key="2">
    <citation type="submission" date="2022-03" db="EMBL/GenBank/DDBJ databases">
        <title>Draft title - Genomic analysis of global carrot germplasm unveils the trajectory of domestication and the origin of high carotenoid orange carrot.</title>
        <authorList>
            <person name="Iorizzo M."/>
            <person name="Ellison S."/>
            <person name="Senalik D."/>
            <person name="Macko-Podgorni A."/>
            <person name="Grzebelus D."/>
            <person name="Bostan H."/>
            <person name="Rolling W."/>
            <person name="Curaba J."/>
            <person name="Simon P."/>
        </authorList>
    </citation>
    <scope>NUCLEOTIDE SEQUENCE</scope>
    <source>
        <tissue evidence="9">Leaf</tissue>
    </source>
</reference>
<evidence type="ECO:0000256" key="3">
    <source>
        <dbReference type="ARBA" id="ARBA00022771"/>
    </source>
</evidence>
<feature type="region of interest" description="Disordered" evidence="6">
    <location>
        <begin position="173"/>
        <end position="192"/>
    </location>
</feature>
<comment type="similarity">
    <text evidence="1">Belongs to the replication factor A protein 1 family.</text>
</comment>
<keyword evidence="3" id="KW-0863">Zinc-finger</keyword>
<dbReference type="AlphaFoldDB" id="A0A162AK96"/>
<evidence type="ECO:0000256" key="5">
    <source>
        <dbReference type="ARBA" id="ARBA00023125"/>
    </source>
</evidence>
<evidence type="ECO:0000256" key="4">
    <source>
        <dbReference type="ARBA" id="ARBA00022833"/>
    </source>
</evidence>
<protein>
    <recommendedName>
        <fullName evidence="7">Replication factor A C-terminal domain-containing protein</fullName>
    </recommendedName>
</protein>
<dbReference type="CDD" id="cd04476">
    <property type="entry name" value="RPA1_DBD_C"/>
    <property type="match status" value="1"/>
</dbReference>
<evidence type="ECO:0000259" key="7">
    <source>
        <dbReference type="Pfam" id="PF08646"/>
    </source>
</evidence>
<keyword evidence="4" id="KW-0862">Zinc</keyword>
<keyword evidence="5" id="KW-0238">DNA-binding</keyword>
<evidence type="ECO:0000313" key="10">
    <source>
        <dbReference type="Proteomes" id="UP000077755"/>
    </source>
</evidence>
<dbReference type="GO" id="GO:0008270">
    <property type="term" value="F:zinc ion binding"/>
    <property type="evidence" value="ECO:0007669"/>
    <property type="project" value="UniProtKB-KW"/>
</dbReference>
<evidence type="ECO:0000256" key="6">
    <source>
        <dbReference type="SAM" id="MobiDB-lite"/>
    </source>
</evidence>
<dbReference type="EMBL" id="CP093345">
    <property type="protein sequence ID" value="WOG93265.1"/>
    <property type="molecule type" value="Genomic_DNA"/>
</dbReference>
<dbReference type="PANTHER" id="PTHR47165:SF4">
    <property type="entry name" value="OS03G0429900 PROTEIN"/>
    <property type="match status" value="1"/>
</dbReference>
<evidence type="ECO:0000256" key="2">
    <source>
        <dbReference type="ARBA" id="ARBA00022723"/>
    </source>
</evidence>
<dbReference type="InterPro" id="IPR013955">
    <property type="entry name" value="Rep_factor-A_C"/>
</dbReference>
<accession>A0A162AK96</accession>
<evidence type="ECO:0000256" key="1">
    <source>
        <dbReference type="ARBA" id="ARBA00005690"/>
    </source>
</evidence>
<evidence type="ECO:0000313" key="8">
    <source>
        <dbReference type="EMBL" id="KZN02303.1"/>
    </source>
</evidence>